<keyword evidence="3" id="KW-1185">Reference proteome</keyword>
<dbReference type="Gene3D" id="3.50.50.60">
    <property type="entry name" value="FAD/NAD(P)-binding domain"/>
    <property type="match status" value="2"/>
</dbReference>
<comment type="caution">
    <text evidence="2">The sequence shown here is derived from an EMBL/GenBank/DDBJ whole genome shotgun (WGS) entry which is preliminary data.</text>
</comment>
<evidence type="ECO:0000313" key="2">
    <source>
        <dbReference type="EMBL" id="MFC3198562.1"/>
    </source>
</evidence>
<name>A0ABV7JNA9_9SPHI</name>
<dbReference type="Pfam" id="PF01266">
    <property type="entry name" value="DAO"/>
    <property type="match status" value="1"/>
</dbReference>
<evidence type="ECO:0000313" key="3">
    <source>
        <dbReference type="Proteomes" id="UP001595526"/>
    </source>
</evidence>
<dbReference type="Proteomes" id="UP001595526">
    <property type="component" value="Unassembled WGS sequence"/>
</dbReference>
<organism evidence="2 3">
    <name type="scientific">Parapedobacter deserti</name>
    <dbReference type="NCBI Taxonomy" id="1912957"/>
    <lineage>
        <taxon>Bacteria</taxon>
        <taxon>Pseudomonadati</taxon>
        <taxon>Bacteroidota</taxon>
        <taxon>Sphingobacteriia</taxon>
        <taxon>Sphingobacteriales</taxon>
        <taxon>Sphingobacteriaceae</taxon>
        <taxon>Parapedobacter</taxon>
    </lineage>
</organism>
<dbReference type="InterPro" id="IPR006076">
    <property type="entry name" value="FAD-dep_OxRdtase"/>
</dbReference>
<dbReference type="EMBL" id="JBHRTA010000038">
    <property type="protein sequence ID" value="MFC3198562.1"/>
    <property type="molecule type" value="Genomic_DNA"/>
</dbReference>
<proteinExistence type="predicted"/>
<reference evidence="3" key="1">
    <citation type="journal article" date="2019" name="Int. J. Syst. Evol. Microbiol.">
        <title>The Global Catalogue of Microorganisms (GCM) 10K type strain sequencing project: providing services to taxonomists for standard genome sequencing and annotation.</title>
        <authorList>
            <consortium name="The Broad Institute Genomics Platform"/>
            <consortium name="The Broad Institute Genome Sequencing Center for Infectious Disease"/>
            <person name="Wu L."/>
            <person name="Ma J."/>
        </authorList>
    </citation>
    <scope>NUCLEOTIDE SEQUENCE [LARGE SCALE GENOMIC DNA]</scope>
    <source>
        <strain evidence="3">KCTC 52416</strain>
    </source>
</reference>
<dbReference type="InterPro" id="IPR036188">
    <property type="entry name" value="FAD/NAD-bd_sf"/>
</dbReference>
<dbReference type="PANTHER" id="PTHR13847">
    <property type="entry name" value="SARCOSINE DEHYDROGENASE-RELATED"/>
    <property type="match status" value="1"/>
</dbReference>
<accession>A0ABV7JNA9</accession>
<gene>
    <name evidence="2" type="ORF">ACFOET_13135</name>
</gene>
<dbReference type="SUPFAM" id="SSF51905">
    <property type="entry name" value="FAD/NAD(P)-binding domain"/>
    <property type="match status" value="1"/>
</dbReference>
<keyword evidence="2" id="KW-0560">Oxidoreductase</keyword>
<protein>
    <submittedName>
        <fullName evidence="2">NAD(P)/FAD-dependent oxidoreductase</fullName>
        <ecNumber evidence="2">1.-.-.-</ecNumber>
    </submittedName>
</protein>
<feature type="domain" description="FAD dependent oxidoreductase" evidence="1">
    <location>
        <begin position="16"/>
        <end position="408"/>
    </location>
</feature>
<sequence length="427" mass="46315">MITDHQTAAKPSKGTAVVVGGGIIGLASAYYLAKDDWKVTILDKSDFSDNCSYGNAGMIVPSHFTPMAAPGIVAQGIKWMFNSRSPFYVKPSLNRNLLSWGVKFLKHANEQHVKRSAPHLLALNNLGNVLYDELAADLGDGFGLAHRGILMLYKTAKTAEEEMHLAEDARSFGLDVEMLSREQVQAIEPDVKLDVLGATHYRCDAHLYPPALIKLLTARLAQLGVTMIPHAEVVGFKHHGREIAEVITTNGSFAADSVVLAGGAWLQGLAKKAGLRVPLMPGKGYSLMTTAFEGKVRHPALLLEHRVALTPMGSQVRIGGTMELAPINHRINMNRVEGIVNAIPEYYPEYRLPMPARGEIWHGFRPCPPDGLPYIGRSRSVKNLIVAGGLGMMGLSTGPAVGKMVSELALGDRTAIDIGLFDPERFQ</sequence>
<dbReference type="RefSeq" id="WP_379023339.1">
    <property type="nucleotide sequence ID" value="NZ_JBHRTA010000038.1"/>
</dbReference>
<dbReference type="GO" id="GO:0016491">
    <property type="term" value="F:oxidoreductase activity"/>
    <property type="evidence" value="ECO:0007669"/>
    <property type="project" value="UniProtKB-KW"/>
</dbReference>
<dbReference type="EC" id="1.-.-.-" evidence="2"/>
<evidence type="ECO:0000259" key="1">
    <source>
        <dbReference type="Pfam" id="PF01266"/>
    </source>
</evidence>
<dbReference type="Gene3D" id="3.30.9.10">
    <property type="entry name" value="D-Amino Acid Oxidase, subunit A, domain 2"/>
    <property type="match status" value="1"/>
</dbReference>
<dbReference type="SUPFAM" id="SSF54373">
    <property type="entry name" value="FAD-linked reductases, C-terminal domain"/>
    <property type="match status" value="1"/>
</dbReference>